<evidence type="ECO:0000256" key="1">
    <source>
        <dbReference type="PROSITE-ProRule" id="PRU00023"/>
    </source>
</evidence>
<name>A0A3N6MHP8_9BURK</name>
<sequence length="347" mass="39093">MNNQRLIVLIDLAPNQLDIKPFLRAIELLLDDGAMPMQGMQYSWDKIGRFLEILEDTDRYQYEDHARVARIFDRLLDKAPAQRSAHLAALWREIVYLPLPQRQEVLQKIKEKFGKFTPSRDTWQQEPNVDYPLRSADASVAVSKQAPLDVVQALIDLREPTPPEIRVWDAAINTSRLDVLQLLIQRRYELPLEHRESGAWSSPFLSAAQAAVKGDTRALEMMINMSPEPLIPDDVNQRMKTVLFRSMDAIPEAQLRHINDALNAMSSLESLTDGPALDAHGYSLLARAAVYGDLSLMKGILDAGADINAKSPDGLTALTYARCYGHPEVVQLLQQRHAVDRPASCRP</sequence>
<feature type="repeat" description="ANK" evidence="1">
    <location>
        <begin position="280"/>
        <end position="312"/>
    </location>
</feature>
<proteinExistence type="predicted"/>
<comment type="caution">
    <text evidence="2">The sequence shown here is derived from an EMBL/GenBank/DDBJ whole genome shotgun (WGS) entry which is preliminary data.</text>
</comment>
<keyword evidence="3" id="KW-1185">Reference proteome</keyword>
<dbReference type="Gene3D" id="1.25.40.20">
    <property type="entry name" value="Ankyrin repeat-containing domain"/>
    <property type="match status" value="1"/>
</dbReference>
<dbReference type="OrthoDB" id="198309at2"/>
<dbReference type="Proteomes" id="UP000272778">
    <property type="component" value="Unassembled WGS sequence"/>
</dbReference>
<dbReference type="InterPro" id="IPR036770">
    <property type="entry name" value="Ankyrin_rpt-contain_sf"/>
</dbReference>
<accession>A0A3N6MHP8</accession>
<dbReference type="PROSITE" id="PS50297">
    <property type="entry name" value="ANK_REP_REGION"/>
    <property type="match status" value="1"/>
</dbReference>
<dbReference type="PROSITE" id="PS50088">
    <property type="entry name" value="ANK_REPEAT"/>
    <property type="match status" value="1"/>
</dbReference>
<evidence type="ECO:0000313" key="3">
    <source>
        <dbReference type="Proteomes" id="UP000272778"/>
    </source>
</evidence>
<dbReference type="Pfam" id="PF12796">
    <property type="entry name" value="Ank_2"/>
    <property type="match status" value="1"/>
</dbReference>
<dbReference type="AlphaFoldDB" id="A0A3N6MHP8"/>
<evidence type="ECO:0000313" key="2">
    <source>
        <dbReference type="EMBL" id="RQH00645.1"/>
    </source>
</evidence>
<dbReference type="SUPFAM" id="SSF48403">
    <property type="entry name" value="Ankyrin repeat"/>
    <property type="match status" value="1"/>
</dbReference>
<dbReference type="EMBL" id="RQIS01000025">
    <property type="protein sequence ID" value="RQH00645.1"/>
    <property type="molecule type" value="Genomic_DNA"/>
</dbReference>
<dbReference type="SMART" id="SM00248">
    <property type="entry name" value="ANK"/>
    <property type="match status" value="3"/>
</dbReference>
<protein>
    <submittedName>
        <fullName evidence="2">Ankyrin repeat domain-containing protein</fullName>
    </submittedName>
</protein>
<organism evidence="2 3">
    <name type="scientific">Paraburkholderia dinghuensis</name>
    <dbReference type="NCBI Taxonomy" id="2305225"/>
    <lineage>
        <taxon>Bacteria</taxon>
        <taxon>Pseudomonadati</taxon>
        <taxon>Pseudomonadota</taxon>
        <taxon>Betaproteobacteria</taxon>
        <taxon>Burkholderiales</taxon>
        <taxon>Burkholderiaceae</taxon>
        <taxon>Paraburkholderia</taxon>
    </lineage>
</organism>
<keyword evidence="1" id="KW-0040">ANK repeat</keyword>
<gene>
    <name evidence="2" type="ORF">D1Y85_24410</name>
</gene>
<dbReference type="RefSeq" id="WP_124153656.1">
    <property type="nucleotide sequence ID" value="NZ_RQIS01000025.1"/>
</dbReference>
<dbReference type="InterPro" id="IPR002110">
    <property type="entry name" value="Ankyrin_rpt"/>
</dbReference>
<reference evidence="2 3" key="1">
    <citation type="submission" date="2018-11" db="EMBL/GenBank/DDBJ databases">
        <title>Paraburkholderia sp. DHOA04, isolated from soil.</title>
        <authorList>
            <person name="Gao Z.-H."/>
            <person name="Qiu L.-H."/>
            <person name="Fu J.-C."/>
        </authorList>
    </citation>
    <scope>NUCLEOTIDE SEQUENCE [LARGE SCALE GENOMIC DNA]</scope>
    <source>
        <strain evidence="2 3">DHOA04</strain>
    </source>
</reference>